<dbReference type="Pfam" id="PF20803">
    <property type="entry name" value="PaaX_M"/>
    <property type="match status" value="1"/>
</dbReference>
<organism evidence="3 4">
    <name type="scientific">Candidatus Campbellbacteria bacterium RIFCSPHIGHO2_12_FULL_35_10</name>
    <dbReference type="NCBI Taxonomy" id="1797578"/>
    <lineage>
        <taxon>Bacteria</taxon>
        <taxon>Candidatus Campbelliibacteriota</taxon>
    </lineage>
</organism>
<dbReference type="SUPFAM" id="SSF143430">
    <property type="entry name" value="TTP0101/SSO1404-like"/>
    <property type="match status" value="1"/>
</dbReference>
<dbReference type="PANTHER" id="PTHR30319:SF1">
    <property type="entry name" value="TRANSCRIPTIONAL REPRESSOR PAAX"/>
    <property type="match status" value="1"/>
</dbReference>
<name>A0A1F5EM09_9BACT</name>
<dbReference type="Gene3D" id="3.30.70.2650">
    <property type="match status" value="1"/>
</dbReference>
<dbReference type="GO" id="GO:0006351">
    <property type="term" value="P:DNA-templated transcription"/>
    <property type="evidence" value="ECO:0007669"/>
    <property type="project" value="TreeGrafter"/>
</dbReference>
<evidence type="ECO:0000256" key="1">
    <source>
        <dbReference type="SAM" id="Phobius"/>
    </source>
</evidence>
<feature type="transmembrane region" description="Helical" evidence="1">
    <location>
        <begin position="12"/>
        <end position="33"/>
    </location>
</feature>
<gene>
    <name evidence="3" type="ORF">A3E89_00325</name>
</gene>
<dbReference type="EMBL" id="MFAA01000035">
    <property type="protein sequence ID" value="OGD68438.1"/>
    <property type="molecule type" value="Genomic_DNA"/>
</dbReference>
<dbReference type="Proteomes" id="UP000185891">
    <property type="component" value="Unassembled WGS sequence"/>
</dbReference>
<keyword evidence="1" id="KW-1133">Transmembrane helix</keyword>
<protein>
    <recommendedName>
        <fullName evidence="2">Transcriptional repressor PaaX-like central Cas2-like domain-containing protein</fullName>
    </recommendedName>
</protein>
<evidence type="ECO:0000313" key="3">
    <source>
        <dbReference type="EMBL" id="OGD68438.1"/>
    </source>
</evidence>
<keyword evidence="1" id="KW-0472">Membrane</keyword>
<dbReference type="InterPro" id="IPR048846">
    <property type="entry name" value="PaaX-like_central"/>
</dbReference>
<accession>A0A1F5EM09</accession>
<proteinExistence type="predicted"/>
<dbReference type="AlphaFoldDB" id="A0A1F5EM09"/>
<comment type="caution">
    <text evidence="3">The sequence shown here is derived from an EMBL/GenBank/DDBJ whole genome shotgun (WGS) entry which is preliminary data.</text>
</comment>
<feature type="domain" description="Transcriptional repressor PaaX-like central Cas2-like" evidence="2">
    <location>
        <begin position="99"/>
        <end position="170"/>
    </location>
</feature>
<dbReference type="PANTHER" id="PTHR30319">
    <property type="entry name" value="PHENYLACETIC ACID REGULATOR-RELATED TRANSCRIPTIONAL REPRESSOR"/>
    <property type="match status" value="1"/>
</dbReference>
<evidence type="ECO:0000313" key="4">
    <source>
        <dbReference type="Proteomes" id="UP000185891"/>
    </source>
</evidence>
<evidence type="ECO:0000259" key="2">
    <source>
        <dbReference type="Pfam" id="PF20803"/>
    </source>
</evidence>
<sequence>MDENKKINIQKIILSTIAAVGIMGVAVVAPNALQVLGQFSGKKKYSRKIYINKTIDKMLREGNIEFVKKKDKKFICLTERGKEKLAKYELGDLEIKKPKRWDEKWRVVVFDIKEKRRSTRDFLRATLNKLGFVKLQNSVWVFPYDCEELVVMLKAGLFLGKDVLYMKVDSIENDKWLKEVFGL</sequence>
<reference evidence="3 4" key="1">
    <citation type="journal article" date="2016" name="Nat. Commun.">
        <title>Thousands of microbial genomes shed light on interconnected biogeochemical processes in an aquifer system.</title>
        <authorList>
            <person name="Anantharaman K."/>
            <person name="Brown C.T."/>
            <person name="Hug L.A."/>
            <person name="Sharon I."/>
            <person name="Castelle C.J."/>
            <person name="Probst A.J."/>
            <person name="Thomas B.C."/>
            <person name="Singh A."/>
            <person name="Wilkins M.J."/>
            <person name="Karaoz U."/>
            <person name="Brodie E.L."/>
            <person name="Williams K.H."/>
            <person name="Hubbard S.S."/>
            <person name="Banfield J.F."/>
        </authorList>
    </citation>
    <scope>NUCLEOTIDE SEQUENCE [LARGE SCALE GENOMIC DNA]</scope>
</reference>
<keyword evidence="1" id="KW-0812">Transmembrane</keyword>